<dbReference type="Gene3D" id="3.40.50.300">
    <property type="entry name" value="P-loop containing nucleotide triphosphate hydrolases"/>
    <property type="match status" value="1"/>
</dbReference>
<dbReference type="PANTHER" id="PTHR42939">
    <property type="entry name" value="ABC TRANSPORTER ATP-BINDING PROTEIN ALBC-RELATED"/>
    <property type="match status" value="1"/>
</dbReference>
<dbReference type="InterPro" id="IPR003439">
    <property type="entry name" value="ABC_transporter-like_ATP-bd"/>
</dbReference>
<accession>A0A7V1I596</accession>
<proteinExistence type="predicted"/>
<dbReference type="Pfam" id="PF00005">
    <property type="entry name" value="ABC_tran"/>
    <property type="match status" value="1"/>
</dbReference>
<feature type="domain" description="ABC transporter" evidence="4">
    <location>
        <begin position="24"/>
        <end position="159"/>
    </location>
</feature>
<dbReference type="PANTHER" id="PTHR42939:SF1">
    <property type="entry name" value="ABC TRANSPORTER ATP-BINDING PROTEIN ALBC-RELATED"/>
    <property type="match status" value="1"/>
</dbReference>
<reference evidence="5" key="1">
    <citation type="journal article" date="2020" name="mSystems">
        <title>Genome- and Community-Level Interaction Insights into Carbon Utilization and Element Cycling Functions of Hydrothermarchaeota in Hydrothermal Sediment.</title>
        <authorList>
            <person name="Zhou Z."/>
            <person name="Liu Y."/>
            <person name="Xu W."/>
            <person name="Pan J."/>
            <person name="Luo Z.H."/>
            <person name="Li M."/>
        </authorList>
    </citation>
    <scope>NUCLEOTIDE SEQUENCE [LARGE SCALE GENOMIC DNA]</scope>
    <source>
        <strain evidence="5">HyVt-45</strain>
    </source>
</reference>
<evidence type="ECO:0000256" key="3">
    <source>
        <dbReference type="ARBA" id="ARBA00022840"/>
    </source>
</evidence>
<evidence type="ECO:0000259" key="4">
    <source>
        <dbReference type="Pfam" id="PF00005"/>
    </source>
</evidence>
<dbReference type="Proteomes" id="UP000886268">
    <property type="component" value="Unassembled WGS sequence"/>
</dbReference>
<dbReference type="EMBL" id="DRKW01000336">
    <property type="protein sequence ID" value="HEB74685.1"/>
    <property type="molecule type" value="Genomic_DNA"/>
</dbReference>
<evidence type="ECO:0000256" key="2">
    <source>
        <dbReference type="ARBA" id="ARBA00022741"/>
    </source>
</evidence>
<keyword evidence="3 5" id="KW-0067">ATP-binding</keyword>
<sequence length="159" mass="18039">MSLIVFKQITKSYQEGLRRKKQVLKGLSLEIKKGEVFGFLGPNGAGKSTTIKILLNFIFPDKGEVRINGQPVSNPQVRKYLGYLPENPYLYDNLSPQELLLFKGRVCGLTAQQIKKRMDEILSRVNLFQVKKRPLRTFSKGMVQRAGFALALINDPEIL</sequence>
<dbReference type="InterPro" id="IPR027417">
    <property type="entry name" value="P-loop_NTPase"/>
</dbReference>
<evidence type="ECO:0000313" key="5">
    <source>
        <dbReference type="EMBL" id="HEB74685.1"/>
    </source>
</evidence>
<dbReference type="InterPro" id="IPR051782">
    <property type="entry name" value="ABC_Transporter_VariousFunc"/>
</dbReference>
<dbReference type="AlphaFoldDB" id="A0A7V1I596"/>
<dbReference type="GO" id="GO:0016887">
    <property type="term" value="F:ATP hydrolysis activity"/>
    <property type="evidence" value="ECO:0007669"/>
    <property type="project" value="InterPro"/>
</dbReference>
<protein>
    <submittedName>
        <fullName evidence="5">ABC transporter ATP-binding protein</fullName>
    </submittedName>
</protein>
<keyword evidence="2" id="KW-0547">Nucleotide-binding</keyword>
<gene>
    <name evidence="5" type="ORF">ENJ03_05645</name>
</gene>
<comment type="caution">
    <text evidence="5">The sequence shown here is derived from an EMBL/GenBank/DDBJ whole genome shotgun (WGS) entry which is preliminary data.</text>
</comment>
<evidence type="ECO:0000256" key="1">
    <source>
        <dbReference type="ARBA" id="ARBA00022448"/>
    </source>
</evidence>
<dbReference type="SUPFAM" id="SSF52540">
    <property type="entry name" value="P-loop containing nucleoside triphosphate hydrolases"/>
    <property type="match status" value="1"/>
</dbReference>
<organism evidence="5">
    <name type="scientific">Desulfofervidus auxilii</name>
    <dbReference type="NCBI Taxonomy" id="1621989"/>
    <lineage>
        <taxon>Bacteria</taxon>
        <taxon>Pseudomonadati</taxon>
        <taxon>Thermodesulfobacteriota</taxon>
        <taxon>Candidatus Desulfofervidia</taxon>
        <taxon>Candidatus Desulfofervidales</taxon>
        <taxon>Candidatus Desulfofervidaceae</taxon>
        <taxon>Candidatus Desulfofervidus</taxon>
    </lineage>
</organism>
<dbReference type="GO" id="GO:0005524">
    <property type="term" value="F:ATP binding"/>
    <property type="evidence" value="ECO:0007669"/>
    <property type="project" value="UniProtKB-KW"/>
</dbReference>
<name>A0A7V1I596_DESA2</name>
<keyword evidence="1" id="KW-0813">Transport</keyword>
<dbReference type="CDD" id="cd03230">
    <property type="entry name" value="ABC_DR_subfamily_A"/>
    <property type="match status" value="1"/>
</dbReference>
<feature type="non-terminal residue" evidence="5">
    <location>
        <position position="159"/>
    </location>
</feature>